<proteinExistence type="predicted"/>
<evidence type="ECO:0000313" key="2">
    <source>
        <dbReference type="EMBL" id="QXI31252.1"/>
    </source>
</evidence>
<protein>
    <recommendedName>
        <fullName evidence="4">Type III secretion protein</fullName>
    </recommendedName>
</protein>
<accession>A0A9E6PQK6</accession>
<dbReference type="EMBL" id="CP077093">
    <property type="protein sequence ID" value="QXI31252.1"/>
    <property type="molecule type" value="Genomic_DNA"/>
</dbReference>
<feature type="signal peptide" evidence="1">
    <location>
        <begin position="1"/>
        <end position="23"/>
    </location>
</feature>
<dbReference type="PROSITE" id="PS51257">
    <property type="entry name" value="PROKAR_LIPOPROTEIN"/>
    <property type="match status" value="1"/>
</dbReference>
<evidence type="ECO:0000313" key="3">
    <source>
        <dbReference type="Proteomes" id="UP000634530"/>
    </source>
</evidence>
<name>A0A9E6PQK6_9PSED</name>
<evidence type="ECO:0000256" key="1">
    <source>
        <dbReference type="SAM" id="SignalP"/>
    </source>
</evidence>
<reference evidence="2 3" key="2">
    <citation type="journal article" date="2021" name="Microorganisms">
        <title>The Ever-Expanding Pseudomonas Genus: Description of 43 New Species and Partition of the Pseudomonas putida Group.</title>
        <authorList>
            <person name="Girard L."/>
            <person name="Lood C."/>
            <person name="Hofte M."/>
            <person name="Vandamme P."/>
            <person name="Rokni-Zadeh H."/>
            <person name="van Noort V."/>
            <person name="Lavigne R."/>
            <person name="De Mot R."/>
        </authorList>
    </citation>
    <scope>NUCLEOTIDE SEQUENCE [LARGE SCALE GENOMIC DNA]</scope>
    <source>
        <strain evidence="2 3">RW8P3</strain>
    </source>
</reference>
<dbReference type="AlphaFoldDB" id="A0A9E6PQK6"/>
<feature type="chain" id="PRO_5038385822" description="Type III secretion protein" evidence="1">
    <location>
        <begin position="24"/>
        <end position="65"/>
    </location>
</feature>
<reference evidence="2 3" key="1">
    <citation type="journal article" date="2020" name="Microorganisms">
        <title>Reliable Identification of Environmental Pseudomonas Isolates Using the rpoD Gene.</title>
        <authorList>
            <consortium name="The Broad Institute Genome Sequencing Platform"/>
            <person name="Girard L."/>
            <person name="Lood C."/>
            <person name="Rokni-Zadeh H."/>
            <person name="van Noort V."/>
            <person name="Lavigne R."/>
            <person name="De Mot R."/>
        </authorList>
    </citation>
    <scope>NUCLEOTIDE SEQUENCE [LARGE SCALE GENOMIC DNA]</scope>
    <source>
        <strain evidence="2 3">RW8P3</strain>
    </source>
</reference>
<gene>
    <name evidence="2" type="ORF">HU752_015540</name>
</gene>
<organism evidence="2 3">
    <name type="scientific">Pseudomonas vanderleydeniana</name>
    <dbReference type="NCBI Taxonomy" id="2745495"/>
    <lineage>
        <taxon>Bacteria</taxon>
        <taxon>Pseudomonadati</taxon>
        <taxon>Pseudomonadota</taxon>
        <taxon>Gammaproteobacteria</taxon>
        <taxon>Pseudomonadales</taxon>
        <taxon>Pseudomonadaceae</taxon>
        <taxon>Pseudomonas</taxon>
    </lineage>
</organism>
<evidence type="ECO:0008006" key="4">
    <source>
        <dbReference type="Google" id="ProtNLM"/>
    </source>
</evidence>
<sequence>MKSWQAAVAVLSVLLLSACTSMSETSCNNVGGCQQVDANNSQLNVWWSPALRDGGGQYSTVSLND</sequence>
<dbReference type="RefSeq" id="WP_186676867.1">
    <property type="nucleotide sequence ID" value="NZ_CP077093.1"/>
</dbReference>
<keyword evidence="1" id="KW-0732">Signal</keyword>
<dbReference type="KEGG" id="pvw:HU752_015540"/>
<dbReference type="Proteomes" id="UP000634530">
    <property type="component" value="Chromosome"/>
</dbReference>
<keyword evidence="3" id="KW-1185">Reference proteome</keyword>